<keyword evidence="2" id="KW-1185">Reference proteome</keyword>
<evidence type="ECO:0000313" key="2">
    <source>
        <dbReference type="Proteomes" id="UP000800235"/>
    </source>
</evidence>
<dbReference type="EMBL" id="MU007051">
    <property type="protein sequence ID" value="KAF2429008.1"/>
    <property type="molecule type" value="Genomic_DNA"/>
</dbReference>
<dbReference type="AlphaFoldDB" id="A0A9P4TXM8"/>
<sequence>MSNIPAEQVDMYTGPFCRNYFLDVSGWGQPKLIRIPYSRVPAFRNCVGTTLMALKIDREVVYPPTVYATKPQTDSEDEALTCALTLVVNEEDESTPEESNEGSSPPS</sequence>
<organism evidence="1 2">
    <name type="scientific">Tothia fuscella</name>
    <dbReference type="NCBI Taxonomy" id="1048955"/>
    <lineage>
        <taxon>Eukaryota</taxon>
        <taxon>Fungi</taxon>
        <taxon>Dikarya</taxon>
        <taxon>Ascomycota</taxon>
        <taxon>Pezizomycotina</taxon>
        <taxon>Dothideomycetes</taxon>
        <taxon>Pleosporomycetidae</taxon>
        <taxon>Venturiales</taxon>
        <taxon>Cylindrosympodiaceae</taxon>
        <taxon>Tothia</taxon>
    </lineage>
</organism>
<evidence type="ECO:0000313" key="1">
    <source>
        <dbReference type="EMBL" id="KAF2429008.1"/>
    </source>
</evidence>
<dbReference type="Proteomes" id="UP000800235">
    <property type="component" value="Unassembled WGS sequence"/>
</dbReference>
<protein>
    <submittedName>
        <fullName evidence="1">Uncharacterized protein</fullName>
    </submittedName>
</protein>
<proteinExistence type="predicted"/>
<name>A0A9P4TXM8_9PEZI</name>
<accession>A0A9P4TXM8</accession>
<gene>
    <name evidence="1" type="ORF">EJ08DRAFT_650774</name>
</gene>
<comment type="caution">
    <text evidence="1">The sequence shown here is derived from an EMBL/GenBank/DDBJ whole genome shotgun (WGS) entry which is preliminary data.</text>
</comment>
<reference evidence="1" key="1">
    <citation type="journal article" date="2020" name="Stud. Mycol.">
        <title>101 Dothideomycetes genomes: a test case for predicting lifestyles and emergence of pathogens.</title>
        <authorList>
            <person name="Haridas S."/>
            <person name="Albert R."/>
            <person name="Binder M."/>
            <person name="Bloem J."/>
            <person name="Labutti K."/>
            <person name="Salamov A."/>
            <person name="Andreopoulos B."/>
            <person name="Baker S."/>
            <person name="Barry K."/>
            <person name="Bills G."/>
            <person name="Bluhm B."/>
            <person name="Cannon C."/>
            <person name="Castanera R."/>
            <person name="Culley D."/>
            <person name="Daum C."/>
            <person name="Ezra D."/>
            <person name="Gonzalez J."/>
            <person name="Henrissat B."/>
            <person name="Kuo A."/>
            <person name="Liang C."/>
            <person name="Lipzen A."/>
            <person name="Lutzoni F."/>
            <person name="Magnuson J."/>
            <person name="Mondo S."/>
            <person name="Nolan M."/>
            <person name="Ohm R."/>
            <person name="Pangilinan J."/>
            <person name="Park H.-J."/>
            <person name="Ramirez L."/>
            <person name="Alfaro M."/>
            <person name="Sun H."/>
            <person name="Tritt A."/>
            <person name="Yoshinaga Y."/>
            <person name="Zwiers L.-H."/>
            <person name="Turgeon B."/>
            <person name="Goodwin S."/>
            <person name="Spatafora J."/>
            <person name="Crous P."/>
            <person name="Grigoriev I."/>
        </authorList>
    </citation>
    <scope>NUCLEOTIDE SEQUENCE</scope>
    <source>
        <strain evidence="1">CBS 130266</strain>
    </source>
</reference>